<evidence type="ECO:0000313" key="2">
    <source>
        <dbReference type="Proteomes" id="UP001596364"/>
    </source>
</evidence>
<protein>
    <recommendedName>
        <fullName evidence="3">DUF3806 domain-containing protein</fullName>
    </recommendedName>
</protein>
<accession>A0ABW1XNY5</accession>
<dbReference type="EMBL" id="JBHSUS010000001">
    <property type="protein sequence ID" value="MFC6441025.1"/>
    <property type="molecule type" value="Genomic_DNA"/>
</dbReference>
<evidence type="ECO:0008006" key="3">
    <source>
        <dbReference type="Google" id="ProtNLM"/>
    </source>
</evidence>
<dbReference type="RefSeq" id="WP_131258634.1">
    <property type="nucleotide sequence ID" value="NZ_JBHSUS010000001.1"/>
</dbReference>
<comment type="caution">
    <text evidence="1">The sequence shown here is derived from an EMBL/GenBank/DDBJ whole genome shotgun (WGS) entry which is preliminary data.</text>
</comment>
<evidence type="ECO:0000313" key="1">
    <source>
        <dbReference type="EMBL" id="MFC6441025.1"/>
    </source>
</evidence>
<keyword evidence="2" id="KW-1185">Reference proteome</keyword>
<gene>
    <name evidence="1" type="ORF">ACFP85_12800</name>
</gene>
<organism evidence="1 2">
    <name type="scientific">Pseudobowmanella zhangzhouensis</name>
    <dbReference type="NCBI Taxonomy" id="1537679"/>
    <lineage>
        <taxon>Bacteria</taxon>
        <taxon>Pseudomonadati</taxon>
        <taxon>Pseudomonadota</taxon>
        <taxon>Gammaproteobacteria</taxon>
        <taxon>Alteromonadales</taxon>
        <taxon>Alteromonadaceae</taxon>
    </lineage>
</organism>
<name>A0ABW1XNY5_9ALTE</name>
<reference evidence="2" key="1">
    <citation type="journal article" date="2019" name="Int. J. Syst. Evol. Microbiol.">
        <title>The Global Catalogue of Microorganisms (GCM) 10K type strain sequencing project: providing services to taxonomists for standard genome sequencing and annotation.</title>
        <authorList>
            <consortium name="The Broad Institute Genomics Platform"/>
            <consortium name="The Broad Institute Genome Sequencing Center for Infectious Disease"/>
            <person name="Wu L."/>
            <person name="Ma J."/>
        </authorList>
    </citation>
    <scope>NUCLEOTIDE SEQUENCE [LARGE SCALE GENOMIC DNA]</scope>
    <source>
        <strain evidence="2">CGMCC 1.16031</strain>
    </source>
</reference>
<dbReference type="Proteomes" id="UP001596364">
    <property type="component" value="Unassembled WGS sequence"/>
</dbReference>
<proteinExistence type="predicted"/>
<sequence>MSNEHTFMPDPLLTLIDGAIEQLNKSMQRSEQYLDEAKKLFTEGYCDKELRLAAYLMEQGYEDLRKVNGMWCGTMRMLFTHGVFIDLDHTGQRGRICFVSKAFASLFLKEWDGKTLPAVGEDGCTAIKVTLPNHK</sequence>